<proteinExistence type="inferred from homology"/>
<comment type="similarity">
    <text evidence="6">Belongs to the FtsA/MreB family.</text>
</comment>
<dbReference type="NCBIfam" id="NF010539">
    <property type="entry name" value="PRK13927.1"/>
    <property type="match status" value="1"/>
</dbReference>
<dbReference type="GO" id="GO:0008360">
    <property type="term" value="P:regulation of cell shape"/>
    <property type="evidence" value="ECO:0007669"/>
    <property type="project" value="UniProtKB-KW"/>
</dbReference>
<dbReference type="GO" id="GO:0005524">
    <property type="term" value="F:ATP binding"/>
    <property type="evidence" value="ECO:0007669"/>
    <property type="project" value="UniProtKB-KW"/>
</dbReference>
<dbReference type="GO" id="GO:0000902">
    <property type="term" value="P:cell morphogenesis"/>
    <property type="evidence" value="ECO:0007669"/>
    <property type="project" value="InterPro"/>
</dbReference>
<organism evidence="7">
    <name type="scientific">marine metagenome</name>
    <dbReference type="NCBI Taxonomy" id="408172"/>
    <lineage>
        <taxon>unclassified sequences</taxon>
        <taxon>metagenomes</taxon>
        <taxon>ecological metagenomes</taxon>
    </lineage>
</organism>
<protein>
    <recommendedName>
        <fullName evidence="8">Cell shape-determining protein MreB</fullName>
    </recommendedName>
</protein>
<name>A0A381SZ60_9ZZZZ</name>
<evidence type="ECO:0008006" key="8">
    <source>
        <dbReference type="Google" id="ProtNLM"/>
    </source>
</evidence>
<evidence type="ECO:0000256" key="4">
    <source>
        <dbReference type="ARBA" id="ARBA00022840"/>
    </source>
</evidence>
<dbReference type="GO" id="GO:0005737">
    <property type="term" value="C:cytoplasm"/>
    <property type="evidence" value="ECO:0007669"/>
    <property type="project" value="UniProtKB-SubCell"/>
</dbReference>
<reference evidence="7" key="1">
    <citation type="submission" date="2018-05" db="EMBL/GenBank/DDBJ databases">
        <authorList>
            <person name="Lanie J.A."/>
            <person name="Ng W.-L."/>
            <person name="Kazmierczak K.M."/>
            <person name="Andrzejewski T.M."/>
            <person name="Davidsen T.M."/>
            <person name="Wayne K.J."/>
            <person name="Tettelin H."/>
            <person name="Glass J.I."/>
            <person name="Rusch D."/>
            <person name="Podicherti R."/>
            <person name="Tsui H.-C.T."/>
            <person name="Winkler M.E."/>
        </authorList>
    </citation>
    <scope>NUCLEOTIDE SEQUENCE</scope>
</reference>
<dbReference type="PANTHER" id="PTHR42749">
    <property type="entry name" value="CELL SHAPE-DETERMINING PROTEIN MREB"/>
    <property type="match status" value="1"/>
</dbReference>
<evidence type="ECO:0000256" key="5">
    <source>
        <dbReference type="ARBA" id="ARBA00022960"/>
    </source>
</evidence>
<evidence type="ECO:0000256" key="2">
    <source>
        <dbReference type="ARBA" id="ARBA00022490"/>
    </source>
</evidence>
<dbReference type="CDD" id="cd10225">
    <property type="entry name" value="ASKHA_NBD_MreB-like"/>
    <property type="match status" value="1"/>
</dbReference>
<dbReference type="SUPFAM" id="SSF53067">
    <property type="entry name" value="Actin-like ATPase domain"/>
    <property type="match status" value="2"/>
</dbReference>
<dbReference type="InterPro" id="IPR004753">
    <property type="entry name" value="MreB"/>
</dbReference>
<dbReference type="HAMAP" id="MF_02207">
    <property type="entry name" value="MreB"/>
    <property type="match status" value="1"/>
</dbReference>
<gene>
    <name evidence="7" type="ORF">METZ01_LOCUS61538</name>
</gene>
<evidence type="ECO:0000256" key="3">
    <source>
        <dbReference type="ARBA" id="ARBA00022741"/>
    </source>
</evidence>
<dbReference type="PRINTS" id="PR01652">
    <property type="entry name" value="SHAPEPROTEIN"/>
</dbReference>
<evidence type="ECO:0000256" key="6">
    <source>
        <dbReference type="ARBA" id="ARBA00023458"/>
    </source>
</evidence>
<evidence type="ECO:0000313" key="7">
    <source>
        <dbReference type="EMBL" id="SVA08684.1"/>
    </source>
</evidence>
<keyword evidence="3" id="KW-0547">Nucleotide-binding</keyword>
<dbReference type="Pfam" id="PF06723">
    <property type="entry name" value="MreB_Mbl"/>
    <property type="match status" value="1"/>
</dbReference>
<keyword evidence="2" id="KW-0963">Cytoplasm</keyword>
<keyword evidence="4" id="KW-0067">ATP-binding</keyword>
<keyword evidence="5" id="KW-0133">Cell shape</keyword>
<sequence>MAVDLGTANTVVFVRGEGIVLDEPSVVAVNALDGALLAVGQEAKRMIGRTPPHIRAVRPLRNGVIADFEVCEKMLRYFIQQVHNRRWAKPRMVICVPSGVTGVERRAVQEAAEFAGARPPVYIIEEPMAAAIGAGLPVADPTGSMVVDVGGGTTEVAVLSLGGVVSSQSSRIGGDEMDDAIKQFLKKDKGVDVGDRTAEAIKVRLGSAHPLTREFRAAVTGRSLRTGLPESVEFSTREIRDALEEPVDAIIDTVKVTLDRTPPELAADILDHGIHLVGGGSLLIGLPDRIRAETGMPTRVVADPLGSVVVGAGLVLEEFSSYGEMIFGDDGE</sequence>
<dbReference type="EMBL" id="UINC01003717">
    <property type="protein sequence ID" value="SVA08684.1"/>
    <property type="molecule type" value="Genomic_DNA"/>
</dbReference>
<dbReference type="InterPro" id="IPR043129">
    <property type="entry name" value="ATPase_NBD"/>
</dbReference>
<dbReference type="Gene3D" id="3.30.420.40">
    <property type="match status" value="2"/>
</dbReference>
<dbReference type="NCBIfam" id="TIGR00904">
    <property type="entry name" value="mreB"/>
    <property type="match status" value="1"/>
</dbReference>
<evidence type="ECO:0000256" key="1">
    <source>
        <dbReference type="ARBA" id="ARBA00004496"/>
    </source>
</evidence>
<dbReference type="PANTHER" id="PTHR42749:SF1">
    <property type="entry name" value="CELL SHAPE-DETERMINING PROTEIN MREB"/>
    <property type="match status" value="1"/>
</dbReference>
<dbReference type="InterPro" id="IPR056546">
    <property type="entry name" value="MreB_MamK-like"/>
</dbReference>
<comment type="subcellular location">
    <subcellularLocation>
        <location evidence="1">Cytoplasm</location>
    </subcellularLocation>
</comment>
<accession>A0A381SZ60</accession>
<dbReference type="AlphaFoldDB" id="A0A381SZ60"/>